<organism evidence="4 5">
    <name type="scientific">Nocardioides psychrotolerans</name>
    <dbReference type="NCBI Taxonomy" id="1005945"/>
    <lineage>
        <taxon>Bacteria</taxon>
        <taxon>Bacillati</taxon>
        <taxon>Actinomycetota</taxon>
        <taxon>Actinomycetes</taxon>
        <taxon>Propionibacteriales</taxon>
        <taxon>Nocardioidaceae</taxon>
        <taxon>Nocardioides</taxon>
    </lineage>
</organism>
<reference evidence="4 5" key="1">
    <citation type="submission" date="2016-10" db="EMBL/GenBank/DDBJ databases">
        <authorList>
            <person name="de Groot N.N."/>
        </authorList>
    </citation>
    <scope>NUCLEOTIDE SEQUENCE [LARGE SCALE GENOMIC DNA]</scope>
    <source>
        <strain evidence="4 5">CGMCC 1.11156</strain>
    </source>
</reference>
<keyword evidence="3" id="KW-0732">Signal</keyword>
<dbReference type="AlphaFoldDB" id="A0A1I3CE31"/>
<evidence type="ECO:0000256" key="1">
    <source>
        <dbReference type="SAM" id="MobiDB-lite"/>
    </source>
</evidence>
<evidence type="ECO:0000256" key="2">
    <source>
        <dbReference type="SAM" id="Phobius"/>
    </source>
</evidence>
<dbReference type="EMBL" id="FOQG01000002">
    <property type="protein sequence ID" value="SFH72805.1"/>
    <property type="molecule type" value="Genomic_DNA"/>
</dbReference>
<keyword evidence="2" id="KW-0812">Transmembrane</keyword>
<feature type="transmembrane region" description="Helical" evidence="2">
    <location>
        <begin position="35"/>
        <end position="57"/>
    </location>
</feature>
<gene>
    <name evidence="4" type="ORF">SAMN05216561_10222</name>
</gene>
<accession>A0A1I3CE31</accession>
<protein>
    <submittedName>
        <fullName evidence="4">Uncharacterized protein</fullName>
    </submittedName>
</protein>
<proteinExistence type="predicted"/>
<keyword evidence="2" id="KW-1133">Transmembrane helix</keyword>
<name>A0A1I3CE31_9ACTN</name>
<feature type="signal peptide" evidence="3">
    <location>
        <begin position="1"/>
        <end position="19"/>
    </location>
</feature>
<dbReference type="Proteomes" id="UP000198649">
    <property type="component" value="Unassembled WGS sequence"/>
</dbReference>
<dbReference type="STRING" id="1005945.SAMN05216561_10222"/>
<evidence type="ECO:0000313" key="4">
    <source>
        <dbReference type="EMBL" id="SFH72805.1"/>
    </source>
</evidence>
<keyword evidence="5" id="KW-1185">Reference proteome</keyword>
<feature type="region of interest" description="Disordered" evidence="1">
    <location>
        <begin position="71"/>
        <end position="105"/>
    </location>
</feature>
<evidence type="ECO:0000256" key="3">
    <source>
        <dbReference type="SAM" id="SignalP"/>
    </source>
</evidence>
<sequence length="105" mass="10508">MTGLTSVGLSLALAAPASAEPSEGWPVSQPVDMLDAVLLLAGVPILLFVVIAAAVYLPALVRGERIAPGAPHVENQWLGGPRKSAGELAGPDAATSEAGGASGRW</sequence>
<keyword evidence="2" id="KW-0472">Membrane</keyword>
<evidence type="ECO:0000313" key="5">
    <source>
        <dbReference type="Proteomes" id="UP000198649"/>
    </source>
</evidence>
<feature type="chain" id="PRO_5038949334" evidence="3">
    <location>
        <begin position="20"/>
        <end position="105"/>
    </location>
</feature>